<protein>
    <recommendedName>
        <fullName evidence="2">ARB-07466-like C-terminal domain-containing protein</fullName>
    </recommendedName>
</protein>
<evidence type="ECO:0000259" key="2">
    <source>
        <dbReference type="Pfam" id="PF26571"/>
    </source>
</evidence>
<gene>
    <name evidence="3" type="ORF">EX30DRAFT_307009</name>
</gene>
<organism evidence="3 4">
    <name type="scientific">Ascodesmis nigricans</name>
    <dbReference type="NCBI Taxonomy" id="341454"/>
    <lineage>
        <taxon>Eukaryota</taxon>
        <taxon>Fungi</taxon>
        <taxon>Dikarya</taxon>
        <taxon>Ascomycota</taxon>
        <taxon>Pezizomycotina</taxon>
        <taxon>Pezizomycetes</taxon>
        <taxon>Pezizales</taxon>
        <taxon>Ascodesmidaceae</taxon>
        <taxon>Ascodesmis</taxon>
    </lineage>
</organism>
<dbReference type="OrthoDB" id="2251794at2759"/>
<accession>A0A4S2MVZ7</accession>
<reference evidence="3 4" key="1">
    <citation type="submission" date="2019-04" db="EMBL/GenBank/DDBJ databases">
        <title>Comparative genomics and transcriptomics to analyze fruiting body development in filamentous ascomycetes.</title>
        <authorList>
            <consortium name="DOE Joint Genome Institute"/>
            <person name="Lutkenhaus R."/>
            <person name="Traeger S."/>
            <person name="Breuer J."/>
            <person name="Kuo A."/>
            <person name="Lipzen A."/>
            <person name="Pangilinan J."/>
            <person name="Dilworth D."/>
            <person name="Sandor L."/>
            <person name="Poggeler S."/>
            <person name="Barry K."/>
            <person name="Grigoriev I.V."/>
            <person name="Nowrousian M."/>
        </authorList>
    </citation>
    <scope>NUCLEOTIDE SEQUENCE [LARGE SCALE GENOMIC DNA]</scope>
    <source>
        <strain evidence="3 4">CBS 389.68</strain>
    </source>
</reference>
<evidence type="ECO:0000313" key="3">
    <source>
        <dbReference type="EMBL" id="TGZ80790.1"/>
    </source>
</evidence>
<sequence>MRFDLAILFAAVLPAAQAAINGFCVNGRTPGTCITTSDCTAAGGTYQSGNCPNDAANVKCCVKPKCGTASTSSCRWTNGGTSSCSGSTLTGQCPGPAAFKCCVAPGTWAKPTIPATKCKSHVIAAGNRALSAFSGHVKSVGCYGTRSGTSDHPSGLALDFMVGTYNPRGWAIAEWHMNNAAANKVKYVMWGQKIWAPSDGVKKWESWRWQSPKDRGDVTSNHWDHIHVSYNA</sequence>
<dbReference type="InParanoid" id="A0A4S2MVZ7"/>
<dbReference type="AlphaFoldDB" id="A0A4S2MVZ7"/>
<feature type="domain" description="ARB-07466-like C-terminal" evidence="2">
    <location>
        <begin position="116"/>
        <end position="223"/>
    </location>
</feature>
<feature type="signal peptide" evidence="1">
    <location>
        <begin position="1"/>
        <end position="18"/>
    </location>
</feature>
<dbReference type="STRING" id="341454.A0A4S2MVZ7"/>
<keyword evidence="1" id="KW-0732">Signal</keyword>
<dbReference type="InterPro" id="IPR058593">
    <property type="entry name" value="ARB_07466-like_C"/>
</dbReference>
<dbReference type="Pfam" id="PF26571">
    <property type="entry name" value="VldE"/>
    <property type="match status" value="1"/>
</dbReference>
<dbReference type="EMBL" id="ML220122">
    <property type="protein sequence ID" value="TGZ80790.1"/>
    <property type="molecule type" value="Genomic_DNA"/>
</dbReference>
<proteinExistence type="predicted"/>
<name>A0A4S2MVZ7_9PEZI</name>
<evidence type="ECO:0000256" key="1">
    <source>
        <dbReference type="SAM" id="SignalP"/>
    </source>
</evidence>
<keyword evidence="4" id="KW-1185">Reference proteome</keyword>
<dbReference type="Proteomes" id="UP000298138">
    <property type="component" value="Unassembled WGS sequence"/>
</dbReference>
<evidence type="ECO:0000313" key="4">
    <source>
        <dbReference type="Proteomes" id="UP000298138"/>
    </source>
</evidence>
<feature type="chain" id="PRO_5020189506" description="ARB-07466-like C-terminal domain-containing protein" evidence="1">
    <location>
        <begin position="19"/>
        <end position="232"/>
    </location>
</feature>